<sequence length="86" mass="9231">MSGNSILKDGRSMLEVYGMDLDKLNEGDRIGVMKTSENELVFYMNGVCQGVAAEDLPSKVYAVVDMYGKCAQVSIVESDGVIDSGS</sequence>
<organism evidence="2">
    <name type="scientific">Timema californicum</name>
    <name type="common">California timema</name>
    <name type="synonym">Walking stick</name>
    <dbReference type="NCBI Taxonomy" id="61474"/>
    <lineage>
        <taxon>Eukaryota</taxon>
        <taxon>Metazoa</taxon>
        <taxon>Ecdysozoa</taxon>
        <taxon>Arthropoda</taxon>
        <taxon>Hexapoda</taxon>
        <taxon>Insecta</taxon>
        <taxon>Pterygota</taxon>
        <taxon>Neoptera</taxon>
        <taxon>Polyneoptera</taxon>
        <taxon>Phasmatodea</taxon>
        <taxon>Timematodea</taxon>
        <taxon>Timematoidea</taxon>
        <taxon>Timematidae</taxon>
        <taxon>Timema</taxon>
    </lineage>
</organism>
<dbReference type="InterPro" id="IPR037962">
    <property type="entry name" value="Neuralized"/>
</dbReference>
<name>A0A7R9JJ66_TIMCA</name>
<accession>A0A7R9JJ66</accession>
<dbReference type="SUPFAM" id="SSF49899">
    <property type="entry name" value="Concanavalin A-like lectins/glucanases"/>
    <property type="match status" value="1"/>
</dbReference>
<dbReference type="PANTHER" id="PTHR12429">
    <property type="entry name" value="NEURALIZED"/>
    <property type="match status" value="1"/>
</dbReference>
<dbReference type="PROSITE" id="PS51065">
    <property type="entry name" value="NHR"/>
    <property type="match status" value="1"/>
</dbReference>
<proteinExistence type="predicted"/>
<feature type="domain" description="NHR" evidence="1">
    <location>
        <begin position="1"/>
        <end position="78"/>
    </location>
</feature>
<dbReference type="Pfam" id="PF07177">
    <property type="entry name" value="Neuralized"/>
    <property type="match status" value="1"/>
</dbReference>
<dbReference type="InterPro" id="IPR013320">
    <property type="entry name" value="ConA-like_dom_sf"/>
</dbReference>
<reference evidence="2" key="1">
    <citation type="submission" date="2020-11" db="EMBL/GenBank/DDBJ databases">
        <authorList>
            <person name="Tran Van P."/>
        </authorList>
    </citation>
    <scope>NUCLEOTIDE SEQUENCE</scope>
</reference>
<dbReference type="Gene3D" id="2.60.120.920">
    <property type="match status" value="1"/>
</dbReference>
<dbReference type="InterPro" id="IPR043136">
    <property type="entry name" value="B30.2/SPRY_sf"/>
</dbReference>
<evidence type="ECO:0000313" key="2">
    <source>
        <dbReference type="EMBL" id="CAD7580282.1"/>
    </source>
</evidence>
<dbReference type="GO" id="GO:0061630">
    <property type="term" value="F:ubiquitin protein ligase activity"/>
    <property type="evidence" value="ECO:0007669"/>
    <property type="project" value="TreeGrafter"/>
</dbReference>
<gene>
    <name evidence="2" type="ORF">TCMB3V08_LOCUS12815</name>
</gene>
<dbReference type="AlphaFoldDB" id="A0A7R9JJ66"/>
<dbReference type="PANTHER" id="PTHR12429:SF14">
    <property type="entry name" value="NEURALIZED-LIKE PROTEIN 4"/>
    <property type="match status" value="1"/>
</dbReference>
<dbReference type="EMBL" id="OE198481">
    <property type="protein sequence ID" value="CAD7580282.1"/>
    <property type="molecule type" value="Genomic_DNA"/>
</dbReference>
<evidence type="ECO:0000259" key="1">
    <source>
        <dbReference type="PROSITE" id="PS51065"/>
    </source>
</evidence>
<dbReference type="InterPro" id="IPR006573">
    <property type="entry name" value="NHR_dom"/>
</dbReference>
<protein>
    <submittedName>
        <fullName evidence="2">(California timema) hypothetical protein</fullName>
    </submittedName>
</protein>